<comment type="caution">
    <text evidence="1">The sequence shown here is derived from an EMBL/GenBank/DDBJ whole genome shotgun (WGS) entry which is preliminary data.</text>
</comment>
<sequence>DILHASEVNAFDTRKILIEHQTFTDETSVTFNSASIADYEYLIFFVNITSVSGADCYGGIRFNGDTGNNYNWQSAAADHNGDDFVMIEENGYQAIFKIIRQACARGYHIINGTFLNGKLKATYWDNSNAITSVSITRTAGADTFSGYATLYGYKTA</sequence>
<dbReference type="AlphaFoldDB" id="X1E6F3"/>
<protein>
    <submittedName>
        <fullName evidence="1">Uncharacterized protein</fullName>
    </submittedName>
</protein>
<evidence type="ECO:0000313" key="1">
    <source>
        <dbReference type="EMBL" id="GAH04238.1"/>
    </source>
</evidence>
<feature type="non-terminal residue" evidence="1">
    <location>
        <position position="1"/>
    </location>
</feature>
<gene>
    <name evidence="1" type="ORF">S01H4_46157</name>
</gene>
<name>X1E6F3_9ZZZZ</name>
<reference evidence="1" key="1">
    <citation type="journal article" date="2014" name="Front. Microbiol.">
        <title>High frequency of phylogenetically diverse reductive dehalogenase-homologous genes in deep subseafloor sedimentary metagenomes.</title>
        <authorList>
            <person name="Kawai M."/>
            <person name="Futagami T."/>
            <person name="Toyoda A."/>
            <person name="Takaki Y."/>
            <person name="Nishi S."/>
            <person name="Hori S."/>
            <person name="Arai W."/>
            <person name="Tsubouchi T."/>
            <person name="Morono Y."/>
            <person name="Uchiyama I."/>
            <person name="Ito T."/>
            <person name="Fujiyama A."/>
            <person name="Inagaki F."/>
            <person name="Takami H."/>
        </authorList>
    </citation>
    <scope>NUCLEOTIDE SEQUENCE</scope>
    <source>
        <strain evidence="1">Expedition CK06-06</strain>
    </source>
</reference>
<proteinExistence type="predicted"/>
<dbReference type="EMBL" id="BART01025767">
    <property type="protein sequence ID" value="GAH04238.1"/>
    <property type="molecule type" value="Genomic_DNA"/>
</dbReference>
<accession>X1E6F3</accession>
<organism evidence="1">
    <name type="scientific">marine sediment metagenome</name>
    <dbReference type="NCBI Taxonomy" id="412755"/>
    <lineage>
        <taxon>unclassified sequences</taxon>
        <taxon>metagenomes</taxon>
        <taxon>ecological metagenomes</taxon>
    </lineage>
</organism>